<dbReference type="VEuPathDB" id="FungiDB:ASPVEDRAFT_47486"/>
<evidence type="ECO:0000259" key="2">
    <source>
        <dbReference type="Pfam" id="PF08240"/>
    </source>
</evidence>
<dbReference type="Pfam" id="PF00107">
    <property type="entry name" value="ADH_zinc_N"/>
    <property type="match status" value="1"/>
</dbReference>
<protein>
    <recommendedName>
        <fullName evidence="5">Enoyl reductase (ER) domain-containing protein</fullName>
    </recommendedName>
</protein>
<evidence type="ECO:0000259" key="1">
    <source>
        <dbReference type="Pfam" id="PF00107"/>
    </source>
</evidence>
<evidence type="ECO:0008006" key="5">
    <source>
        <dbReference type="Google" id="ProtNLM"/>
    </source>
</evidence>
<dbReference type="AlphaFoldDB" id="A0A1L9Q3H4"/>
<dbReference type="SUPFAM" id="SSF51735">
    <property type="entry name" value="NAD(P)-binding Rossmann-fold domains"/>
    <property type="match status" value="1"/>
</dbReference>
<dbReference type="InterPro" id="IPR013149">
    <property type="entry name" value="ADH-like_C"/>
</dbReference>
<keyword evidence="4" id="KW-1185">Reference proteome</keyword>
<dbReference type="SUPFAM" id="SSF50129">
    <property type="entry name" value="GroES-like"/>
    <property type="match status" value="1"/>
</dbReference>
<evidence type="ECO:0000313" key="3">
    <source>
        <dbReference type="EMBL" id="OJJ08323.1"/>
    </source>
</evidence>
<dbReference type="Gene3D" id="3.40.50.720">
    <property type="entry name" value="NAD(P)-binding Rossmann-like Domain"/>
    <property type="match status" value="1"/>
</dbReference>
<dbReference type="InterPro" id="IPR013154">
    <property type="entry name" value="ADH-like_N"/>
</dbReference>
<reference evidence="4" key="1">
    <citation type="journal article" date="2017" name="Genome Biol.">
        <title>Comparative genomics reveals high biological diversity and specific adaptations in the industrially and medically important fungal genus Aspergillus.</title>
        <authorList>
            <person name="de Vries R.P."/>
            <person name="Riley R."/>
            <person name="Wiebenga A."/>
            <person name="Aguilar-Osorio G."/>
            <person name="Amillis S."/>
            <person name="Uchima C.A."/>
            <person name="Anderluh G."/>
            <person name="Asadollahi M."/>
            <person name="Askin M."/>
            <person name="Barry K."/>
            <person name="Battaglia E."/>
            <person name="Bayram O."/>
            <person name="Benocci T."/>
            <person name="Braus-Stromeyer S.A."/>
            <person name="Caldana C."/>
            <person name="Canovas D."/>
            <person name="Cerqueira G.C."/>
            <person name="Chen F."/>
            <person name="Chen W."/>
            <person name="Choi C."/>
            <person name="Clum A."/>
            <person name="Dos Santos R.A."/>
            <person name="Damasio A.R."/>
            <person name="Diallinas G."/>
            <person name="Emri T."/>
            <person name="Fekete E."/>
            <person name="Flipphi M."/>
            <person name="Freyberg S."/>
            <person name="Gallo A."/>
            <person name="Gournas C."/>
            <person name="Habgood R."/>
            <person name="Hainaut M."/>
            <person name="Harispe M.L."/>
            <person name="Henrissat B."/>
            <person name="Hilden K.S."/>
            <person name="Hope R."/>
            <person name="Hossain A."/>
            <person name="Karabika E."/>
            <person name="Karaffa L."/>
            <person name="Karanyi Z."/>
            <person name="Krasevec N."/>
            <person name="Kuo A."/>
            <person name="Kusch H."/>
            <person name="LaButti K."/>
            <person name="Lagendijk E.L."/>
            <person name="Lapidus A."/>
            <person name="Levasseur A."/>
            <person name="Lindquist E."/>
            <person name="Lipzen A."/>
            <person name="Logrieco A.F."/>
            <person name="MacCabe A."/>
            <person name="Maekelae M.R."/>
            <person name="Malavazi I."/>
            <person name="Melin P."/>
            <person name="Meyer V."/>
            <person name="Mielnichuk N."/>
            <person name="Miskei M."/>
            <person name="Molnar A.P."/>
            <person name="Mule G."/>
            <person name="Ngan C.Y."/>
            <person name="Orejas M."/>
            <person name="Orosz E."/>
            <person name="Ouedraogo J.P."/>
            <person name="Overkamp K.M."/>
            <person name="Park H.-S."/>
            <person name="Perrone G."/>
            <person name="Piumi F."/>
            <person name="Punt P.J."/>
            <person name="Ram A.F."/>
            <person name="Ramon A."/>
            <person name="Rauscher S."/>
            <person name="Record E."/>
            <person name="Riano-Pachon D.M."/>
            <person name="Robert V."/>
            <person name="Roehrig J."/>
            <person name="Ruller R."/>
            <person name="Salamov A."/>
            <person name="Salih N.S."/>
            <person name="Samson R.A."/>
            <person name="Sandor E."/>
            <person name="Sanguinetti M."/>
            <person name="Schuetze T."/>
            <person name="Sepcic K."/>
            <person name="Shelest E."/>
            <person name="Sherlock G."/>
            <person name="Sophianopoulou V."/>
            <person name="Squina F.M."/>
            <person name="Sun H."/>
            <person name="Susca A."/>
            <person name="Todd R.B."/>
            <person name="Tsang A."/>
            <person name="Unkles S.E."/>
            <person name="van de Wiele N."/>
            <person name="van Rossen-Uffink D."/>
            <person name="Oliveira J.V."/>
            <person name="Vesth T.C."/>
            <person name="Visser J."/>
            <person name="Yu J.-H."/>
            <person name="Zhou M."/>
            <person name="Andersen M.R."/>
            <person name="Archer D.B."/>
            <person name="Baker S.E."/>
            <person name="Benoit I."/>
            <person name="Brakhage A.A."/>
            <person name="Braus G.H."/>
            <person name="Fischer R."/>
            <person name="Frisvad J.C."/>
            <person name="Goldman G.H."/>
            <person name="Houbraken J."/>
            <person name="Oakley B."/>
            <person name="Pocsi I."/>
            <person name="Scazzocchio C."/>
            <person name="Seiboth B."/>
            <person name="vanKuyk P.A."/>
            <person name="Wortman J."/>
            <person name="Dyer P.S."/>
            <person name="Grigoriev I.V."/>
        </authorList>
    </citation>
    <scope>NUCLEOTIDE SEQUENCE [LARGE SCALE GENOMIC DNA]</scope>
    <source>
        <strain evidence="4">CBS 583.65</strain>
    </source>
</reference>
<dbReference type="CDD" id="cd05188">
    <property type="entry name" value="MDR"/>
    <property type="match status" value="1"/>
</dbReference>
<gene>
    <name evidence="3" type="ORF">ASPVEDRAFT_47486</name>
</gene>
<feature type="domain" description="Alcohol dehydrogenase-like C-terminal" evidence="1">
    <location>
        <begin position="196"/>
        <end position="327"/>
    </location>
</feature>
<dbReference type="Pfam" id="PF08240">
    <property type="entry name" value="ADH_N"/>
    <property type="match status" value="1"/>
</dbReference>
<dbReference type="InterPro" id="IPR051397">
    <property type="entry name" value="Zn-ADH-like_protein"/>
</dbReference>
<dbReference type="EMBL" id="KV878139">
    <property type="protein sequence ID" value="OJJ08323.1"/>
    <property type="molecule type" value="Genomic_DNA"/>
</dbReference>
<organism evidence="3 4">
    <name type="scientific">Aspergillus versicolor CBS 583.65</name>
    <dbReference type="NCBI Taxonomy" id="1036611"/>
    <lineage>
        <taxon>Eukaryota</taxon>
        <taxon>Fungi</taxon>
        <taxon>Dikarya</taxon>
        <taxon>Ascomycota</taxon>
        <taxon>Pezizomycotina</taxon>
        <taxon>Eurotiomycetes</taxon>
        <taxon>Eurotiomycetidae</taxon>
        <taxon>Eurotiales</taxon>
        <taxon>Aspergillaceae</taxon>
        <taxon>Aspergillus</taxon>
        <taxon>Aspergillus subgen. Nidulantes</taxon>
    </lineage>
</organism>
<dbReference type="GO" id="GO:0016491">
    <property type="term" value="F:oxidoreductase activity"/>
    <property type="evidence" value="ECO:0007669"/>
    <property type="project" value="TreeGrafter"/>
</dbReference>
<evidence type="ECO:0000313" key="4">
    <source>
        <dbReference type="Proteomes" id="UP000184073"/>
    </source>
</evidence>
<sequence length="370" mass="39827">MKTALPPNHRALVLEELGSDFQVKLLSTPQPDTGSAIVRIATAGVLPYHRDVYEGKRPNSFSTPLVGGFGAIGHIAAVGHDATALKPGQLVYVDCVIWARDDPDSFFLSAIYEGSSTGSKKLMHEVWRNGTFAEYVKVPLENCIMLDQTALCHNLGYSVHDLIYMAYILVPFGGLRDIKLEAGERIVICPATGFYGSLGVQLAAAMGASVIAMGRSEEKLAKLVKDVRKGSPAASIKTVKITGDEDKDADALRAFGAADAVLDITPTTASSSTHTKSAIKALRRGGRVSLMGSTSNIGVPEIMINNITLKGKMMYERDTIVHFVKMLERGLFPLGRDLMETKIFSLDSWKAAFDAAAEHNGIGKCVTLEP</sequence>
<proteinExistence type="predicted"/>
<dbReference type="Proteomes" id="UP000184073">
    <property type="component" value="Unassembled WGS sequence"/>
</dbReference>
<accession>A0A1L9Q3H4</accession>
<dbReference type="OrthoDB" id="5407715at2759"/>
<dbReference type="RefSeq" id="XP_040674085.1">
    <property type="nucleotide sequence ID" value="XM_040813792.1"/>
</dbReference>
<dbReference type="InterPro" id="IPR011032">
    <property type="entry name" value="GroES-like_sf"/>
</dbReference>
<dbReference type="PANTHER" id="PTHR43677:SF4">
    <property type="entry name" value="QUINONE OXIDOREDUCTASE-LIKE PROTEIN 2"/>
    <property type="match status" value="1"/>
</dbReference>
<dbReference type="STRING" id="1036611.A0A1L9Q3H4"/>
<dbReference type="Gene3D" id="3.90.180.10">
    <property type="entry name" value="Medium-chain alcohol dehydrogenases, catalytic domain"/>
    <property type="match status" value="1"/>
</dbReference>
<dbReference type="GO" id="GO:0005739">
    <property type="term" value="C:mitochondrion"/>
    <property type="evidence" value="ECO:0007669"/>
    <property type="project" value="TreeGrafter"/>
</dbReference>
<dbReference type="GeneID" id="63729303"/>
<feature type="domain" description="Alcohol dehydrogenase-like N-terminal" evidence="2">
    <location>
        <begin position="34"/>
        <end position="146"/>
    </location>
</feature>
<dbReference type="PANTHER" id="PTHR43677">
    <property type="entry name" value="SHORT-CHAIN DEHYDROGENASE/REDUCTASE"/>
    <property type="match status" value="1"/>
</dbReference>
<dbReference type="InterPro" id="IPR036291">
    <property type="entry name" value="NAD(P)-bd_dom_sf"/>
</dbReference>
<name>A0A1L9Q3H4_ASPVE</name>